<evidence type="ECO:0000313" key="7">
    <source>
        <dbReference type="EMBL" id="CAB3267264.1"/>
    </source>
</evidence>
<dbReference type="PANTHER" id="PTHR12945:SF0">
    <property type="entry name" value="TRNA (ADENINE(58)-N(1))-METHYLTRANSFERASE NON-CATALYTIC SUBUNIT TRM6"/>
    <property type="match status" value="1"/>
</dbReference>
<dbReference type="GO" id="GO:0030488">
    <property type="term" value="P:tRNA methylation"/>
    <property type="evidence" value="ECO:0007669"/>
    <property type="project" value="InterPro"/>
</dbReference>
<dbReference type="GO" id="GO:0008168">
    <property type="term" value="F:methyltransferase activity"/>
    <property type="evidence" value="ECO:0007669"/>
    <property type="project" value="UniProtKB-KW"/>
</dbReference>
<dbReference type="EMBL" id="LR791402">
    <property type="protein sequence ID" value="CAB3267264.1"/>
    <property type="molecule type" value="mRNA"/>
</dbReference>
<keyword evidence="4" id="KW-0819">tRNA processing</keyword>
<gene>
    <name evidence="7" type="primary">Trmt6</name>
</gene>
<comment type="subcellular location">
    <subcellularLocation>
        <location evidence="1">Nucleus</location>
    </subcellularLocation>
</comment>
<proteinExistence type="evidence at transcript level"/>
<evidence type="ECO:0000256" key="4">
    <source>
        <dbReference type="ARBA" id="ARBA00022694"/>
    </source>
</evidence>
<sequence length="454" mass="51119">MNDYITLGESVILKKGDVLKAVKLLPKKLIVFERMRFVPDNAEGALFGSTFKIDRGGLVLVNQEEVNQEKNAVTQSGQDNRGIVDTHGDSQTLKRECILQMKEEGQSGEQIIGNLVNNSSTFTGKTKFSQTKYVKKKQKKYSSYIQIHKPTARLICKLYINREPAKILNMNLDSISQIVTATNIRQGSKVVVLETCSGMLLALIMERLGLEGCVVNLHVGETPSNLFALSHLNLSEDKWKLINSFPLSQLGPLIAGHPLPSDPLLNAEVEVKDPEMIYSLTHEQDVVVVEEKANLMSQDGNDEPDKDTTSFVNGKRKRHYLTDSEKLAVKIERRKKRHEQKEFAYNCLQKGQMDAIIMACRFHPTPIFMSLMGSLAPSKPFAIYHEYQEPLMELFVQLSVSNSAINLQLCETFMRNYQVLSERTHPHVMMSTGRGYLLTGTKVNKELPSTNKSD</sequence>
<keyword evidence="5" id="KW-0539">Nucleus</keyword>
<dbReference type="GO" id="GO:0031515">
    <property type="term" value="C:tRNA (m1A) methyltransferase complex"/>
    <property type="evidence" value="ECO:0007669"/>
    <property type="project" value="InterPro"/>
</dbReference>
<evidence type="ECO:0000256" key="2">
    <source>
        <dbReference type="ARBA" id="ARBA00008320"/>
    </source>
</evidence>
<evidence type="ECO:0000256" key="1">
    <source>
        <dbReference type="ARBA" id="ARBA00004123"/>
    </source>
</evidence>
<keyword evidence="7" id="KW-0808">Transferase</keyword>
<dbReference type="PANTHER" id="PTHR12945">
    <property type="entry name" value="TRANSLATION INITIATION FACTOR EIF3-RELATED"/>
    <property type="match status" value="1"/>
</dbReference>
<dbReference type="AlphaFoldDB" id="A0A6F9DUZ7"/>
<evidence type="ECO:0000256" key="3">
    <source>
        <dbReference type="ARBA" id="ARBA00021704"/>
    </source>
</evidence>
<dbReference type="GO" id="GO:0005634">
    <property type="term" value="C:nucleus"/>
    <property type="evidence" value="ECO:0007669"/>
    <property type="project" value="UniProtKB-SubCell"/>
</dbReference>
<organism evidence="7">
    <name type="scientific">Phallusia mammillata</name>
    <dbReference type="NCBI Taxonomy" id="59560"/>
    <lineage>
        <taxon>Eukaryota</taxon>
        <taxon>Metazoa</taxon>
        <taxon>Chordata</taxon>
        <taxon>Tunicata</taxon>
        <taxon>Ascidiacea</taxon>
        <taxon>Phlebobranchia</taxon>
        <taxon>Ascidiidae</taxon>
        <taxon>Phallusia</taxon>
    </lineage>
</organism>
<protein>
    <recommendedName>
        <fullName evidence="3">tRNA (adenine(58)-N(1))-methyltransferase non-catalytic subunit TRM6</fullName>
    </recommendedName>
    <alternativeName>
        <fullName evidence="6">tRNA(m1A58)-methyltransferase subunit TRM6</fullName>
    </alternativeName>
</protein>
<name>A0A6F9DUZ7_9ASCI</name>
<evidence type="ECO:0000256" key="5">
    <source>
        <dbReference type="ARBA" id="ARBA00023242"/>
    </source>
</evidence>
<keyword evidence="7" id="KW-0489">Methyltransferase</keyword>
<comment type="similarity">
    <text evidence="2">Belongs to the TRM6/GCD10 family.</text>
</comment>
<dbReference type="InterPro" id="IPR017423">
    <property type="entry name" value="TRM6"/>
</dbReference>
<dbReference type="Pfam" id="PF04189">
    <property type="entry name" value="Gcd10p"/>
    <property type="match status" value="1"/>
</dbReference>
<reference evidence="7" key="1">
    <citation type="submission" date="2020-04" db="EMBL/GenBank/DDBJ databases">
        <authorList>
            <person name="Neveu A P."/>
        </authorList>
    </citation>
    <scope>NUCLEOTIDE SEQUENCE</scope>
    <source>
        <tissue evidence="7">Whole embryo</tissue>
    </source>
</reference>
<accession>A0A6F9DUZ7</accession>
<evidence type="ECO:0000256" key="6">
    <source>
        <dbReference type="ARBA" id="ARBA00032319"/>
    </source>
</evidence>